<dbReference type="OrthoDB" id="7022916at2"/>
<protein>
    <submittedName>
        <fullName evidence="2">Uncharacterized protein</fullName>
    </submittedName>
</protein>
<evidence type="ECO:0000313" key="1">
    <source>
        <dbReference type="EMBL" id="GFM93517.1"/>
    </source>
</evidence>
<organism evidence="2 3">
    <name type="scientific">Pseudomonas cichorii</name>
    <dbReference type="NCBI Taxonomy" id="36746"/>
    <lineage>
        <taxon>Bacteria</taxon>
        <taxon>Pseudomonadati</taxon>
        <taxon>Pseudomonadota</taxon>
        <taxon>Gammaproteobacteria</taxon>
        <taxon>Pseudomonadales</taxon>
        <taxon>Pseudomonadaceae</taxon>
        <taxon>Pseudomonas</taxon>
    </lineage>
</organism>
<evidence type="ECO:0000313" key="3">
    <source>
        <dbReference type="Proteomes" id="UP000278332"/>
    </source>
</evidence>
<dbReference type="GeneID" id="45545139"/>
<dbReference type="RefSeq" id="WP_025258784.1">
    <property type="nucleotide sequence ID" value="NZ_BLVX01000002.1"/>
</dbReference>
<comment type="caution">
    <text evidence="2">The sequence shown here is derived from an EMBL/GenBank/DDBJ whole genome shotgun (WGS) entry which is preliminary data.</text>
</comment>
<dbReference type="EMBL" id="RBRY01000063">
    <property type="protein sequence ID" value="RMR58928.1"/>
    <property type="molecule type" value="Genomic_DNA"/>
</dbReference>
<name>A0A3M4W432_PSECI</name>
<gene>
    <name evidence="2" type="ORF">ALP84_00877</name>
    <name evidence="1" type="ORF">PSCICP_34890</name>
</gene>
<sequence>MKREASVWRKFVGAVSSVRKLSAFISVSVVFLSAPIMAQSEGLRFHGKLVNTGCTVERTVTRVTDSDVRYLQVSGITVQVRAGRDACGEQAIPFSLHYQLLPVTSLQAGIQNPGNIQTGLLILTYQ</sequence>
<evidence type="ECO:0000313" key="4">
    <source>
        <dbReference type="Proteomes" id="UP000614982"/>
    </source>
</evidence>
<accession>A0A3M4W432</accession>
<dbReference type="EMBL" id="BLWA01000010">
    <property type="protein sequence ID" value="GFM93517.1"/>
    <property type="molecule type" value="Genomic_DNA"/>
</dbReference>
<reference evidence="1 4" key="2">
    <citation type="submission" date="2020-05" db="EMBL/GenBank/DDBJ databases">
        <title>Genetic diversity of Pseudomonas cichorii.</title>
        <authorList>
            <person name="Tani S."/>
            <person name="Yagi H."/>
            <person name="Hashimoto S."/>
            <person name="Iiyama K."/>
            <person name="Furuya N."/>
        </authorList>
    </citation>
    <scope>NUCLEOTIDE SEQUENCE [LARGE SCALE GENOMIC DNA]</scope>
    <source>
        <strain evidence="1 4">LMG 2162</strain>
    </source>
</reference>
<keyword evidence="4" id="KW-1185">Reference proteome</keyword>
<dbReference type="Proteomes" id="UP000278332">
    <property type="component" value="Unassembled WGS sequence"/>
</dbReference>
<proteinExistence type="predicted"/>
<evidence type="ECO:0000313" key="2">
    <source>
        <dbReference type="EMBL" id="RMR58928.1"/>
    </source>
</evidence>
<reference evidence="2 3" key="1">
    <citation type="submission" date="2018-08" db="EMBL/GenBank/DDBJ databases">
        <title>Recombination of ecologically and evolutionarily significant loci maintains genetic cohesion in the Pseudomonas syringae species complex.</title>
        <authorList>
            <person name="Dillon M."/>
            <person name="Thakur S."/>
            <person name="Almeida R.N.D."/>
            <person name="Weir B.S."/>
            <person name="Guttman D.S."/>
        </authorList>
    </citation>
    <scope>NUCLEOTIDE SEQUENCE [LARGE SCALE GENOMIC DNA]</scope>
    <source>
        <strain evidence="2 3">ICMP 6917</strain>
    </source>
</reference>
<dbReference type="AlphaFoldDB" id="A0A3M4W432"/>
<dbReference type="Proteomes" id="UP000614982">
    <property type="component" value="Unassembled WGS sequence"/>
</dbReference>